<dbReference type="eggNOG" id="COG3673">
    <property type="taxonomic scope" value="Bacteria"/>
</dbReference>
<dbReference type="PANTHER" id="PTHR33840">
    <property type="match status" value="1"/>
</dbReference>
<feature type="region of interest" description="Disordered" evidence="1">
    <location>
        <begin position="415"/>
        <end position="441"/>
    </location>
</feature>
<evidence type="ECO:0000256" key="1">
    <source>
        <dbReference type="SAM" id="MobiDB-lite"/>
    </source>
</evidence>
<dbReference type="HOGENOM" id="CLU_005049_5_2_5"/>
<dbReference type="Proteomes" id="UP000033220">
    <property type="component" value="Chromosome DSM 122"/>
</dbReference>
<dbReference type="SUPFAM" id="SSF53474">
    <property type="entry name" value="alpha/beta-Hydrolases"/>
    <property type="match status" value="1"/>
</dbReference>
<dbReference type="Pfam" id="PF09994">
    <property type="entry name" value="T6SS_Tle1-like_cat"/>
    <property type="match status" value="1"/>
</dbReference>
<dbReference type="InterPro" id="IPR018712">
    <property type="entry name" value="Tle1-like_cat"/>
</dbReference>
<reference evidence="3 4" key="1">
    <citation type="submission" date="2012-02" db="EMBL/GenBank/DDBJ databases">
        <title>Shotgun genome sequence of Phaeospirillum photometricum DSM 122.</title>
        <authorList>
            <person name="Duquesne K."/>
            <person name="Sturgis J."/>
        </authorList>
    </citation>
    <scope>NUCLEOTIDE SEQUENCE [LARGE SCALE GENOMIC DNA]</scope>
    <source>
        <strain evidence="4">DSM122</strain>
    </source>
</reference>
<dbReference type="KEGG" id="rpm:RSPPHO_00960"/>
<dbReference type="PANTHER" id="PTHR33840:SF1">
    <property type="entry name" value="TLE1 PHOSPHOLIPASE DOMAIN-CONTAINING PROTEIN"/>
    <property type="match status" value="1"/>
</dbReference>
<dbReference type="STRING" id="1150469.RSPPHO_00960"/>
<sequence length="441" mass="48518">MKRKEVLMSESAKSDLLSAGHRVEEGRNLVVCCDGTSNEPAPTGAGVGSTNVVHLFRALSKGEKQIVYYDPGVGTSGILDLWRRRSNRIRALAEQATGDGLDEHVISAYRFLCEHYRAGDRISLFGFSRGAYAARVVAGVIHQVGLLRPEQANLAAFAVKAYKMSSDQDNLAIGWRFARDVGTRRVLIHFLGLWDTVGSMIAPLRDRLAIGLVHLPYTRRNPSVACVRHAMAIDERRRMFRVNLWHPGPFVPNPFDPQKTVAQDVAQVWFAGAHGDIGGGHAEAESGLCKVSLRWMVGEAAAAGLSFNKKMLKNIVEGQKNARGEVVYAPEDPLGPLHPEPTGPWWLLEYFPKSVKYREWPERKTLGGWYLPAGEPRVLGDTAWIHESVVTRAAQGYAPVNLGADITRYQVARTLPLPPPRNMGEGEAGDSQPSPSFLIDS</sequence>
<name>H6SRQ7_PARPM</name>
<dbReference type="PATRIC" id="fig|1150469.3.peg.1097"/>
<keyword evidence="4" id="KW-1185">Reference proteome</keyword>
<feature type="domain" description="T6SS Phospholipase effector Tle1-like catalytic" evidence="2">
    <location>
        <begin position="27"/>
        <end position="298"/>
    </location>
</feature>
<gene>
    <name evidence="3" type="ORF">RSPPHO_00960</name>
</gene>
<dbReference type="EMBL" id="HE663493">
    <property type="protein sequence ID" value="CCG07586.1"/>
    <property type="molecule type" value="Genomic_DNA"/>
</dbReference>
<evidence type="ECO:0000313" key="4">
    <source>
        <dbReference type="Proteomes" id="UP000033220"/>
    </source>
</evidence>
<proteinExistence type="predicted"/>
<evidence type="ECO:0000313" key="3">
    <source>
        <dbReference type="EMBL" id="CCG07586.1"/>
    </source>
</evidence>
<dbReference type="InterPro" id="IPR029058">
    <property type="entry name" value="AB_hydrolase_fold"/>
</dbReference>
<evidence type="ECO:0000259" key="2">
    <source>
        <dbReference type="Pfam" id="PF09994"/>
    </source>
</evidence>
<organism evidence="3 4">
    <name type="scientific">Pararhodospirillum photometricum DSM 122</name>
    <dbReference type="NCBI Taxonomy" id="1150469"/>
    <lineage>
        <taxon>Bacteria</taxon>
        <taxon>Pseudomonadati</taxon>
        <taxon>Pseudomonadota</taxon>
        <taxon>Alphaproteobacteria</taxon>
        <taxon>Rhodospirillales</taxon>
        <taxon>Rhodospirillaceae</taxon>
        <taxon>Pararhodospirillum</taxon>
    </lineage>
</organism>
<dbReference type="AlphaFoldDB" id="H6SRQ7"/>
<accession>H6SRQ7</accession>
<protein>
    <recommendedName>
        <fullName evidence="2">T6SS Phospholipase effector Tle1-like catalytic domain-containing protein</fullName>
    </recommendedName>
</protein>